<evidence type="ECO:0000313" key="2">
    <source>
        <dbReference type="EMBL" id="UYO38443.1"/>
    </source>
</evidence>
<feature type="compositionally biased region" description="Basic residues" evidence="1">
    <location>
        <begin position="862"/>
        <end position="873"/>
    </location>
</feature>
<dbReference type="EMBL" id="CP076676">
    <property type="protein sequence ID" value="UYO38443.1"/>
    <property type="molecule type" value="Genomic_DNA"/>
</dbReference>
<feature type="region of interest" description="Disordered" evidence="1">
    <location>
        <begin position="253"/>
        <end position="280"/>
    </location>
</feature>
<reference evidence="2" key="1">
    <citation type="journal article" date="2022" name="Biol. Control">
        <title>In silico genomic analysis of Rhodopseudomonas palustris strains revealed potential biocontrol agents and crop yield enhancers.</title>
        <authorList>
            <person name="Surachat K."/>
            <person name="Kantachote D."/>
            <person name="Deachamag P."/>
            <person name="Wonglapsuwan M."/>
        </authorList>
    </citation>
    <scope>NUCLEOTIDE SEQUENCE</scope>
    <source>
        <strain evidence="2">TLS06</strain>
    </source>
</reference>
<name>A0AAX3DUD7_RHOPL</name>
<dbReference type="AlphaFoldDB" id="A0AAX3DUD7"/>
<proteinExistence type="predicted"/>
<protein>
    <submittedName>
        <fullName evidence="2">Uncharacterized protein</fullName>
    </submittedName>
</protein>
<feature type="region of interest" description="Disordered" evidence="1">
    <location>
        <begin position="862"/>
        <end position="882"/>
    </location>
</feature>
<gene>
    <name evidence="2" type="ORF">KQX62_17170</name>
</gene>
<evidence type="ECO:0000256" key="1">
    <source>
        <dbReference type="SAM" id="MobiDB-lite"/>
    </source>
</evidence>
<feature type="compositionally biased region" description="Basic and acidic residues" evidence="1">
    <location>
        <begin position="261"/>
        <end position="278"/>
    </location>
</feature>
<accession>A0AAX3DUD7</accession>
<sequence>MAAGAAEVLFPKFINVDQLLTIVEQSRQPRAHSVEGFGYAIDRIWDVCPPDQRANLIDGLAQLALSRPFVQEYRRVSRKHGELAGHLGYIARQAVLALGGEAPSSGLIQLLSIVERAERPPRMTEANPSLYELVRHNSAIERGLYWHDVCEVREHSKHPVVRHWEVHFGGQPLWQLDREDLDWLQDDLKSKVDEDDRRVALSAIAHLLGDELKARAPLLKSHIDKNKVLEQDLAEFLTPPKLHPSVLNCNREKTKRAKRRARDEEKAKQSWKGFRDNLKANPSQLSTRSVVESDKGVGFLRNLSEWLQKRTGKDLREAVLNWKMLESAFSPEVARHYSAGMKLLWRISSPEEPVRSAGGGITIKWVSILSDAGIGIEAAEAADFAGGLTDDEAERAALHAVRTEQGYPEWLDNVVARHPNVVPVVRDAFRSEWTAPENTPSYLIYRFAQRSAAIGPKLQSALFNIIVSEEAPVLNTLERGIEIVRNMKLSEEQSSNLKQLAGRKFDECSASDQARAIRWVALLFLLDVPEAARRLVRWLRAVKPAECRNRVAVEALGALFGNRSPLVAVSLNEAPVEVIVQLLVLAYKEVRPEDDVVHEGVFSPGVRDNAEDARNALLKALIDIPGPEAHAAMVSLAARPEFRKRRIRFLELARRMAERDAEQSPWSTKELLAFEREYVSPIRTGHDLHRVAQQVLSEIVWDFGSGDASSRAVLETARDEDAVQEYLHEQFRLRAKDRYHVARESEIAEGNMPDILLSAVGAPFAVAVEVKHGGKGWSTNELEASLRTQLAEDYLRPSERRHGIFVVSNHKNRGWKHPKTGKRLSFEEVIAYLQSCAHGIAANASGPISVVVVGIDALPRQRRRSASGKKKLKAMPTEVTAKKRVRGQITKKLPAKKAVKRSIK</sequence>
<dbReference type="RefSeq" id="WP_264073975.1">
    <property type="nucleotide sequence ID" value="NZ_CP076676.1"/>
</dbReference>
<dbReference type="Proteomes" id="UP001163166">
    <property type="component" value="Chromosome"/>
</dbReference>
<organism evidence="2 3">
    <name type="scientific">Rhodopseudomonas palustris</name>
    <dbReference type="NCBI Taxonomy" id="1076"/>
    <lineage>
        <taxon>Bacteria</taxon>
        <taxon>Pseudomonadati</taxon>
        <taxon>Pseudomonadota</taxon>
        <taxon>Alphaproteobacteria</taxon>
        <taxon>Hyphomicrobiales</taxon>
        <taxon>Nitrobacteraceae</taxon>
        <taxon>Rhodopseudomonas</taxon>
    </lineage>
</organism>
<evidence type="ECO:0000313" key="3">
    <source>
        <dbReference type="Proteomes" id="UP001163166"/>
    </source>
</evidence>